<sequence length="185" mass="21049">MLDIDGLITRNREYAERYHKPIPEFAKFEGVPPSIVIFTCIDFRISATKFLQIKPEGEYVFIIRNAGGRVRSGFSDLVFMETFTQGKLLKEIMIIHHTDCGCAHITDEKLKESLLEKAPGNPDMVNAMYFGAFGSNKSLEEIVLEDISFLKEYPLLRKEVRNAVRGFIFDIYSGLVTEKENGIST</sequence>
<dbReference type="EC" id="4.2.1.1" evidence="5"/>
<feature type="binding site" evidence="4">
    <location>
        <position position="40"/>
    </location>
    <ligand>
        <name>Zn(2+)</name>
        <dbReference type="ChEBI" id="CHEBI:29105"/>
    </ligand>
</feature>
<feature type="binding site" evidence="4">
    <location>
        <position position="100"/>
    </location>
    <ligand>
        <name>Zn(2+)</name>
        <dbReference type="ChEBI" id="CHEBI:29105"/>
    </ligand>
</feature>
<accession>A0A9W9E762</accession>
<name>A0A9W9E762_9HYPO</name>
<evidence type="ECO:0000256" key="1">
    <source>
        <dbReference type="ARBA" id="ARBA00006217"/>
    </source>
</evidence>
<dbReference type="SMART" id="SM00947">
    <property type="entry name" value="Pro_CA"/>
    <property type="match status" value="1"/>
</dbReference>
<dbReference type="GO" id="GO:0004089">
    <property type="term" value="F:carbonate dehydratase activity"/>
    <property type="evidence" value="ECO:0007669"/>
    <property type="project" value="UniProtKB-UniRule"/>
</dbReference>
<evidence type="ECO:0000313" key="7">
    <source>
        <dbReference type="Proteomes" id="UP001140511"/>
    </source>
</evidence>
<dbReference type="AlphaFoldDB" id="A0A9W9E762"/>
<comment type="caution">
    <text evidence="6">The sequence shown here is derived from an EMBL/GenBank/DDBJ whole genome shotgun (WGS) entry which is preliminary data.</text>
</comment>
<dbReference type="EMBL" id="JAOPEN010000003">
    <property type="protein sequence ID" value="KAJ4860599.1"/>
    <property type="molecule type" value="Genomic_DNA"/>
</dbReference>
<dbReference type="Gene3D" id="3.40.1050.10">
    <property type="entry name" value="Carbonic anhydrase"/>
    <property type="match status" value="1"/>
</dbReference>
<evidence type="ECO:0000256" key="4">
    <source>
        <dbReference type="PIRSR" id="PIRSR601765-1"/>
    </source>
</evidence>
<comment type="function">
    <text evidence="5">Reversible hydration of carbon dioxide.</text>
</comment>
<comment type="similarity">
    <text evidence="1 5">Belongs to the beta-class carbonic anhydrase family.</text>
</comment>
<dbReference type="PANTHER" id="PTHR43175:SF3">
    <property type="entry name" value="CARBON DISULFIDE HYDROLASE"/>
    <property type="match status" value="1"/>
</dbReference>
<dbReference type="GeneID" id="80867485"/>
<dbReference type="GO" id="GO:0008270">
    <property type="term" value="F:zinc ion binding"/>
    <property type="evidence" value="ECO:0007669"/>
    <property type="project" value="UniProtKB-UniRule"/>
</dbReference>
<keyword evidence="5" id="KW-0456">Lyase</keyword>
<evidence type="ECO:0000256" key="2">
    <source>
        <dbReference type="ARBA" id="ARBA00022723"/>
    </source>
</evidence>
<feature type="binding site" evidence="4">
    <location>
        <position position="42"/>
    </location>
    <ligand>
        <name>Zn(2+)</name>
        <dbReference type="ChEBI" id="CHEBI:29105"/>
    </ligand>
</feature>
<dbReference type="RefSeq" id="XP_056029655.1">
    <property type="nucleotide sequence ID" value="XM_056172797.1"/>
</dbReference>
<dbReference type="SUPFAM" id="SSF53056">
    <property type="entry name" value="beta-carbonic anhydrase, cab"/>
    <property type="match status" value="1"/>
</dbReference>
<keyword evidence="7" id="KW-1185">Reference proteome</keyword>
<comment type="cofactor">
    <cofactor evidence="4">
        <name>Zn(2+)</name>
        <dbReference type="ChEBI" id="CHEBI:29105"/>
    </cofactor>
    <text evidence="4">Binds 1 zinc ion per subunit.</text>
</comment>
<dbReference type="InterPro" id="IPR036874">
    <property type="entry name" value="Carbonic_anhydrase_sf"/>
</dbReference>
<dbReference type="Pfam" id="PF00484">
    <property type="entry name" value="Pro_CA"/>
    <property type="match status" value="1"/>
</dbReference>
<organism evidence="6 7">
    <name type="scientific">Trichoderma breve</name>
    <dbReference type="NCBI Taxonomy" id="2034170"/>
    <lineage>
        <taxon>Eukaryota</taxon>
        <taxon>Fungi</taxon>
        <taxon>Dikarya</taxon>
        <taxon>Ascomycota</taxon>
        <taxon>Pezizomycotina</taxon>
        <taxon>Sordariomycetes</taxon>
        <taxon>Hypocreomycetidae</taxon>
        <taxon>Hypocreales</taxon>
        <taxon>Hypocreaceae</taxon>
        <taxon>Trichoderma</taxon>
    </lineage>
</organism>
<dbReference type="InterPro" id="IPR001765">
    <property type="entry name" value="Carbonic_anhydrase"/>
</dbReference>
<dbReference type="Proteomes" id="UP001140511">
    <property type="component" value="Unassembled WGS sequence"/>
</dbReference>
<proteinExistence type="inferred from homology"/>
<gene>
    <name evidence="6" type="ORF">T069G_05587</name>
</gene>
<keyword evidence="3 4" id="KW-0862">Zinc</keyword>
<dbReference type="PANTHER" id="PTHR43175">
    <property type="entry name" value="CARBONIC ANHYDRASE"/>
    <property type="match status" value="1"/>
</dbReference>
<feature type="binding site" evidence="4">
    <location>
        <position position="97"/>
    </location>
    <ligand>
        <name>Zn(2+)</name>
        <dbReference type="ChEBI" id="CHEBI:29105"/>
    </ligand>
</feature>
<evidence type="ECO:0000256" key="5">
    <source>
        <dbReference type="RuleBase" id="RU003956"/>
    </source>
</evidence>
<evidence type="ECO:0000256" key="3">
    <source>
        <dbReference type="ARBA" id="ARBA00022833"/>
    </source>
</evidence>
<comment type="catalytic activity">
    <reaction evidence="5">
        <text>hydrogencarbonate + H(+) = CO2 + H2O</text>
        <dbReference type="Rhea" id="RHEA:10748"/>
        <dbReference type="ChEBI" id="CHEBI:15377"/>
        <dbReference type="ChEBI" id="CHEBI:15378"/>
        <dbReference type="ChEBI" id="CHEBI:16526"/>
        <dbReference type="ChEBI" id="CHEBI:17544"/>
        <dbReference type="EC" id="4.2.1.1"/>
    </reaction>
</comment>
<keyword evidence="2 4" id="KW-0479">Metal-binding</keyword>
<reference evidence="6" key="1">
    <citation type="submission" date="2022-09" db="EMBL/GenBank/DDBJ databases">
        <title>Chromosome-level assembly of Trichoderma breve T069, a fungus used in development of biopesticide product.</title>
        <authorList>
            <person name="Lin R."/>
            <person name="Liu T."/>
        </authorList>
    </citation>
    <scope>NUCLEOTIDE SEQUENCE</scope>
    <source>
        <strain evidence="6">T069</strain>
    </source>
</reference>
<evidence type="ECO:0000313" key="6">
    <source>
        <dbReference type="EMBL" id="KAJ4860599.1"/>
    </source>
</evidence>
<protein>
    <recommendedName>
        <fullName evidence="5">Carbonic anhydrase</fullName>
        <ecNumber evidence="5">4.2.1.1</ecNumber>
    </recommendedName>
    <alternativeName>
        <fullName evidence="5">Carbonate dehydratase</fullName>
    </alternativeName>
</protein>